<evidence type="ECO:0000313" key="2">
    <source>
        <dbReference type="EMBL" id="KAL0283284.1"/>
    </source>
</evidence>
<name>A0AAW2IMI7_9LAMI</name>
<dbReference type="EMBL" id="JACGWK010001736">
    <property type="protein sequence ID" value="KAL0283284.1"/>
    <property type="molecule type" value="Genomic_DNA"/>
</dbReference>
<comment type="caution">
    <text evidence="2">The sequence shown here is derived from an EMBL/GenBank/DDBJ whole genome shotgun (WGS) entry which is preliminary data.</text>
</comment>
<feature type="transmembrane region" description="Helical" evidence="1">
    <location>
        <begin position="51"/>
        <end position="68"/>
    </location>
</feature>
<accession>A0AAW2IMI7</accession>
<keyword evidence="1" id="KW-0472">Membrane</keyword>
<dbReference type="AlphaFoldDB" id="A0AAW2IMI7"/>
<sequence length="206" mass="24021">MRLQQKLTRLKHCLKEWNKTVFGNVFDNVVAAENGGSRRQMRHMIRSLATARLWSAIGVLLSWFGFWPRRRLFGGRRRVLDGPKMGSETRDISSLVQKRRFRGTIFGIQHEGGYLTDPIAIKDSAASFFQRLLTAEPVFPEEMDSEHWRMASTDEDRRFLCVMRLWRRFGRQCLVLILIVLRARMGLGQSFFILVGRSLPRMFSAQ</sequence>
<reference evidence="2" key="1">
    <citation type="submission" date="2020-06" db="EMBL/GenBank/DDBJ databases">
        <authorList>
            <person name="Li T."/>
            <person name="Hu X."/>
            <person name="Zhang T."/>
            <person name="Song X."/>
            <person name="Zhang H."/>
            <person name="Dai N."/>
            <person name="Sheng W."/>
            <person name="Hou X."/>
            <person name="Wei L."/>
        </authorList>
    </citation>
    <scope>NUCLEOTIDE SEQUENCE</scope>
    <source>
        <strain evidence="2">G01</strain>
        <tissue evidence="2">Leaf</tissue>
    </source>
</reference>
<keyword evidence="1" id="KW-1133">Transmembrane helix</keyword>
<reference evidence="2" key="2">
    <citation type="journal article" date="2024" name="Plant">
        <title>Genomic evolution and insights into agronomic trait innovations of Sesamum species.</title>
        <authorList>
            <person name="Miao H."/>
            <person name="Wang L."/>
            <person name="Qu L."/>
            <person name="Liu H."/>
            <person name="Sun Y."/>
            <person name="Le M."/>
            <person name="Wang Q."/>
            <person name="Wei S."/>
            <person name="Zheng Y."/>
            <person name="Lin W."/>
            <person name="Duan Y."/>
            <person name="Cao H."/>
            <person name="Xiong S."/>
            <person name="Wang X."/>
            <person name="Wei L."/>
            <person name="Li C."/>
            <person name="Ma Q."/>
            <person name="Ju M."/>
            <person name="Zhao R."/>
            <person name="Li G."/>
            <person name="Mu C."/>
            <person name="Tian Q."/>
            <person name="Mei H."/>
            <person name="Zhang T."/>
            <person name="Gao T."/>
            <person name="Zhang H."/>
        </authorList>
    </citation>
    <scope>NUCLEOTIDE SEQUENCE</scope>
    <source>
        <strain evidence="2">G01</strain>
    </source>
</reference>
<keyword evidence="1" id="KW-0812">Transmembrane</keyword>
<protein>
    <submittedName>
        <fullName evidence="2">Uncharacterized protein</fullName>
    </submittedName>
</protein>
<organism evidence="2">
    <name type="scientific">Sesamum angustifolium</name>
    <dbReference type="NCBI Taxonomy" id="2727405"/>
    <lineage>
        <taxon>Eukaryota</taxon>
        <taxon>Viridiplantae</taxon>
        <taxon>Streptophyta</taxon>
        <taxon>Embryophyta</taxon>
        <taxon>Tracheophyta</taxon>
        <taxon>Spermatophyta</taxon>
        <taxon>Magnoliopsida</taxon>
        <taxon>eudicotyledons</taxon>
        <taxon>Gunneridae</taxon>
        <taxon>Pentapetalae</taxon>
        <taxon>asterids</taxon>
        <taxon>lamiids</taxon>
        <taxon>Lamiales</taxon>
        <taxon>Pedaliaceae</taxon>
        <taxon>Sesamum</taxon>
    </lineage>
</organism>
<proteinExistence type="predicted"/>
<gene>
    <name evidence="2" type="ORF">Sangu_2900000</name>
</gene>
<evidence type="ECO:0000256" key="1">
    <source>
        <dbReference type="SAM" id="Phobius"/>
    </source>
</evidence>